<evidence type="ECO:0000259" key="1">
    <source>
        <dbReference type="Pfam" id="PF23040"/>
    </source>
</evidence>
<dbReference type="GO" id="GO:0003779">
    <property type="term" value="F:actin binding"/>
    <property type="evidence" value="ECO:0007669"/>
    <property type="project" value="InterPro"/>
</dbReference>
<protein>
    <recommendedName>
        <fullName evidence="1">Slingshot N-terminal domain-containing protein</fullName>
    </recommendedName>
</protein>
<dbReference type="GO" id="GO:0016791">
    <property type="term" value="F:phosphatase activity"/>
    <property type="evidence" value="ECO:0007669"/>
    <property type="project" value="InterPro"/>
</dbReference>
<dbReference type="PANTHER" id="PTHR45864:SF2">
    <property type="entry name" value="PROTEIN PHOSPHATASE SLINGSHOT"/>
    <property type="match status" value="1"/>
</dbReference>
<comment type="caution">
    <text evidence="2">The sequence shown here is derived from an EMBL/GenBank/DDBJ whole genome shotgun (WGS) entry which is preliminary data.</text>
</comment>
<feature type="non-terminal residue" evidence="2">
    <location>
        <position position="1"/>
    </location>
</feature>
<evidence type="ECO:0000313" key="3">
    <source>
        <dbReference type="Proteomes" id="UP000663828"/>
    </source>
</evidence>
<dbReference type="Pfam" id="PF23040">
    <property type="entry name" value="PH_SSH1-like_1st"/>
    <property type="match status" value="1"/>
</dbReference>
<dbReference type="InterPro" id="IPR043587">
    <property type="entry name" value="Phosphatase_SSH-like"/>
</dbReference>
<dbReference type="GO" id="GO:0030837">
    <property type="term" value="P:negative regulation of actin filament polymerization"/>
    <property type="evidence" value="ECO:0007669"/>
    <property type="project" value="InterPro"/>
</dbReference>
<dbReference type="EMBL" id="CAJNOR010000199">
    <property type="protein sequence ID" value="CAF0836869.1"/>
    <property type="molecule type" value="Genomic_DNA"/>
</dbReference>
<name>A0A813VHU7_ADIRI</name>
<dbReference type="AlphaFoldDB" id="A0A813VHU7"/>
<evidence type="ECO:0000313" key="2">
    <source>
        <dbReference type="EMBL" id="CAF0836869.1"/>
    </source>
</evidence>
<proteinExistence type="predicted"/>
<gene>
    <name evidence="2" type="ORF">XAT740_LOCUS4757</name>
</gene>
<dbReference type="InterPro" id="IPR043588">
    <property type="entry name" value="SSH-N"/>
</dbReference>
<accession>A0A813VHU7</accession>
<keyword evidence="3" id="KW-1185">Reference proteome</keyword>
<reference evidence="2" key="1">
    <citation type="submission" date="2021-02" db="EMBL/GenBank/DDBJ databases">
        <authorList>
            <person name="Nowell W R."/>
        </authorList>
    </citation>
    <scope>NUCLEOTIDE SEQUENCE</scope>
</reference>
<sequence>MLGINSLSNSQFIFPSLHGTLSLPKIASATTNTIDRHQARIVAGNAENLRTHLDSMYKLLRPDDRLTLMVQLESGFPNRFRYLVIVTCVGRQETEESAILGFDVDTNDITIGMSLPIWADLDISLDGDGGFKVTSYERCHIFKPVSVQALWTAYQSLHKASNQARLYNYIVNNDLTHTWIEYYRNPDI</sequence>
<feature type="domain" description="Slingshot N-terminal" evidence="1">
    <location>
        <begin position="52"/>
        <end position="185"/>
    </location>
</feature>
<dbReference type="Proteomes" id="UP000663828">
    <property type="component" value="Unassembled WGS sequence"/>
</dbReference>
<dbReference type="PANTHER" id="PTHR45864">
    <property type="entry name" value="SLINGSHOT PROTEIN PHOSPHATASE HOMOLOG"/>
    <property type="match status" value="1"/>
</dbReference>
<organism evidence="2 3">
    <name type="scientific">Adineta ricciae</name>
    <name type="common">Rotifer</name>
    <dbReference type="NCBI Taxonomy" id="249248"/>
    <lineage>
        <taxon>Eukaryota</taxon>
        <taxon>Metazoa</taxon>
        <taxon>Spiralia</taxon>
        <taxon>Gnathifera</taxon>
        <taxon>Rotifera</taxon>
        <taxon>Eurotatoria</taxon>
        <taxon>Bdelloidea</taxon>
        <taxon>Adinetida</taxon>
        <taxon>Adinetidae</taxon>
        <taxon>Adineta</taxon>
    </lineage>
</organism>